<evidence type="ECO:0000256" key="3">
    <source>
        <dbReference type="ARBA" id="ARBA00022692"/>
    </source>
</evidence>
<dbReference type="PANTHER" id="PTHR12608">
    <property type="entry name" value="TRANSMEMBRANE PROTEIN HTP-1 RELATED"/>
    <property type="match status" value="1"/>
</dbReference>
<dbReference type="GO" id="GO:0005384">
    <property type="term" value="F:manganese ion transmembrane transporter activity"/>
    <property type="evidence" value="ECO:0007669"/>
    <property type="project" value="TreeGrafter"/>
</dbReference>
<gene>
    <name evidence="9" type="primary">LOC100904243</name>
</gene>
<evidence type="ECO:0000313" key="9">
    <source>
        <dbReference type="RefSeq" id="XP_003747323.1"/>
    </source>
</evidence>
<evidence type="ECO:0000256" key="4">
    <source>
        <dbReference type="ARBA" id="ARBA00022989"/>
    </source>
</evidence>
<dbReference type="GO" id="GO:0032468">
    <property type="term" value="P:Golgi calcium ion homeostasis"/>
    <property type="evidence" value="ECO:0007669"/>
    <property type="project" value="TreeGrafter"/>
</dbReference>
<organism evidence="8 9">
    <name type="scientific">Galendromus occidentalis</name>
    <name type="common">western predatory mite</name>
    <dbReference type="NCBI Taxonomy" id="34638"/>
    <lineage>
        <taxon>Eukaryota</taxon>
        <taxon>Metazoa</taxon>
        <taxon>Ecdysozoa</taxon>
        <taxon>Arthropoda</taxon>
        <taxon>Chelicerata</taxon>
        <taxon>Arachnida</taxon>
        <taxon>Acari</taxon>
        <taxon>Parasitiformes</taxon>
        <taxon>Mesostigmata</taxon>
        <taxon>Gamasina</taxon>
        <taxon>Phytoseioidea</taxon>
        <taxon>Phytoseiidae</taxon>
        <taxon>Typhlodrominae</taxon>
        <taxon>Galendromus</taxon>
    </lineage>
</organism>
<keyword evidence="8" id="KW-1185">Reference proteome</keyword>
<feature type="transmembrane region" description="Helical" evidence="6">
    <location>
        <begin position="189"/>
        <end position="210"/>
    </location>
</feature>
<feature type="transmembrane region" description="Helical" evidence="6">
    <location>
        <begin position="40"/>
        <end position="63"/>
    </location>
</feature>
<dbReference type="KEGG" id="goe:100904243"/>
<name>A0AAJ6QXS5_9ACAR</name>
<dbReference type="AlphaFoldDB" id="A0AAJ6QXS5"/>
<protein>
    <recommendedName>
        <fullName evidence="6">GDT1 family protein</fullName>
    </recommendedName>
</protein>
<feature type="compositionally biased region" description="Polar residues" evidence="7">
    <location>
        <begin position="1"/>
        <end position="15"/>
    </location>
</feature>
<comment type="subcellular location">
    <subcellularLocation>
        <location evidence="1 6">Membrane</location>
        <topology evidence="1 6">Multi-pass membrane protein</topology>
    </subcellularLocation>
</comment>
<sequence>MNLTHMNSTPASGGTESDFLDADSSQWSSQLSSTVFMDGFVSSMTVVILAELGDRTFFIAAVLAVKHPRLVVFLGQMAAQTAMTVASVALGMAAHFIPRYVLHYVSIACFILFGFKMLYEVRGLFMNVKDDGTASHSDLEAELGTEESQRRNRRWRSLGCAAAFSMTLFAEWGDRSQIATIILAATKDVYAVALGALVGHALCTILAVIAGHAMAQYIPVRVLTLIGALIFFAFAIVALISGYDEIETDQKTANTTAIEGTSIYS</sequence>
<dbReference type="GO" id="GO:0005794">
    <property type="term" value="C:Golgi apparatus"/>
    <property type="evidence" value="ECO:0007669"/>
    <property type="project" value="TreeGrafter"/>
</dbReference>
<dbReference type="GO" id="GO:0032472">
    <property type="term" value="P:Golgi calcium ion transport"/>
    <property type="evidence" value="ECO:0007669"/>
    <property type="project" value="TreeGrafter"/>
</dbReference>
<dbReference type="RefSeq" id="XP_003747323.1">
    <property type="nucleotide sequence ID" value="XM_003747275.2"/>
</dbReference>
<reference evidence="9" key="1">
    <citation type="submission" date="2025-08" db="UniProtKB">
        <authorList>
            <consortium name="RefSeq"/>
        </authorList>
    </citation>
    <scope>IDENTIFICATION</scope>
</reference>
<evidence type="ECO:0000313" key="8">
    <source>
        <dbReference type="Proteomes" id="UP000694867"/>
    </source>
</evidence>
<feature type="transmembrane region" description="Helical" evidence="6">
    <location>
        <begin position="100"/>
        <end position="119"/>
    </location>
</feature>
<feature type="transmembrane region" description="Helical" evidence="6">
    <location>
        <begin position="222"/>
        <end position="243"/>
    </location>
</feature>
<proteinExistence type="inferred from homology"/>
<dbReference type="GO" id="GO:0015085">
    <property type="term" value="F:calcium ion transmembrane transporter activity"/>
    <property type="evidence" value="ECO:0007669"/>
    <property type="project" value="TreeGrafter"/>
</dbReference>
<evidence type="ECO:0000256" key="7">
    <source>
        <dbReference type="SAM" id="MobiDB-lite"/>
    </source>
</evidence>
<keyword evidence="5 6" id="KW-0472">Membrane</keyword>
<evidence type="ECO:0000256" key="2">
    <source>
        <dbReference type="ARBA" id="ARBA00009190"/>
    </source>
</evidence>
<dbReference type="GeneID" id="100904243"/>
<dbReference type="Proteomes" id="UP000694867">
    <property type="component" value="Unplaced"/>
</dbReference>
<dbReference type="InterPro" id="IPR001727">
    <property type="entry name" value="GDT1-like"/>
</dbReference>
<feature type="region of interest" description="Disordered" evidence="7">
    <location>
        <begin position="1"/>
        <end position="21"/>
    </location>
</feature>
<keyword evidence="4 6" id="KW-1133">Transmembrane helix</keyword>
<comment type="similarity">
    <text evidence="2 6">Belongs to the GDT1 family.</text>
</comment>
<keyword evidence="3 6" id="KW-0812">Transmembrane</keyword>
<accession>A0AAJ6QXS5</accession>
<dbReference type="PANTHER" id="PTHR12608:SF1">
    <property type="entry name" value="TRANSMEMBRANE PROTEIN 165"/>
    <property type="match status" value="1"/>
</dbReference>
<evidence type="ECO:0000256" key="5">
    <source>
        <dbReference type="ARBA" id="ARBA00023136"/>
    </source>
</evidence>
<dbReference type="Pfam" id="PF01169">
    <property type="entry name" value="GDT1"/>
    <property type="match status" value="2"/>
</dbReference>
<evidence type="ECO:0000256" key="6">
    <source>
        <dbReference type="RuleBase" id="RU365102"/>
    </source>
</evidence>
<dbReference type="GO" id="GO:0016020">
    <property type="term" value="C:membrane"/>
    <property type="evidence" value="ECO:0007669"/>
    <property type="project" value="UniProtKB-SubCell"/>
</dbReference>
<evidence type="ECO:0000256" key="1">
    <source>
        <dbReference type="ARBA" id="ARBA00004141"/>
    </source>
</evidence>
<feature type="transmembrane region" description="Helical" evidence="6">
    <location>
        <begin position="70"/>
        <end position="94"/>
    </location>
</feature>